<dbReference type="InterPro" id="IPR001702">
    <property type="entry name" value="Porin_Gram-ve"/>
</dbReference>
<keyword evidence="6 11" id="KW-0732">Signal</keyword>
<feature type="domain" description="Porin" evidence="12">
    <location>
        <begin position="27"/>
        <end position="388"/>
    </location>
</feature>
<dbReference type="Pfam" id="PF13609">
    <property type="entry name" value="Porin_4"/>
    <property type="match status" value="1"/>
</dbReference>
<dbReference type="InterPro" id="IPR023614">
    <property type="entry name" value="Porin_dom_sf"/>
</dbReference>
<protein>
    <submittedName>
        <fullName evidence="13">Porin</fullName>
    </submittedName>
</protein>
<feature type="chain" id="PRO_5015762253" evidence="11">
    <location>
        <begin position="39"/>
        <end position="408"/>
    </location>
</feature>
<comment type="subcellular location">
    <subcellularLocation>
        <location evidence="1">Cell outer membrane</location>
        <topology evidence="1">Multi-pass membrane protein</topology>
    </subcellularLocation>
</comment>
<dbReference type="GO" id="GO:0009279">
    <property type="term" value="C:cell outer membrane"/>
    <property type="evidence" value="ECO:0007669"/>
    <property type="project" value="UniProtKB-SubCell"/>
</dbReference>
<keyword evidence="9" id="KW-0472">Membrane</keyword>
<dbReference type="CDD" id="cd00342">
    <property type="entry name" value="gram_neg_porins"/>
    <property type="match status" value="1"/>
</dbReference>
<keyword evidence="5" id="KW-0812">Transmembrane</keyword>
<feature type="signal peptide" evidence="11">
    <location>
        <begin position="1"/>
        <end position="38"/>
    </location>
</feature>
<accession>A0A2U2BF79</accession>
<dbReference type="GO" id="GO:0046930">
    <property type="term" value="C:pore complex"/>
    <property type="evidence" value="ECO:0007669"/>
    <property type="project" value="UniProtKB-KW"/>
</dbReference>
<evidence type="ECO:0000256" key="11">
    <source>
        <dbReference type="SAM" id="SignalP"/>
    </source>
</evidence>
<sequence>MLHAFFIYHEGEEELKTRNKTAVATALFLLMASSAAHASITLYGILDTGVGYDMNKGNSSYSRDRTDATEFKTSRLGPNSGVHFGSRWGIRGTEDLGNGLQAKFVLESGFDVPTGQSIQGGRLFGRQATLGLAGEDWGQVDFGLKNNMPTEYFSMAHPLGGGGGIVGFGSTFSVANTVRYDNQIQYQSPTLNGFQFGIGYSFNINGKQHWDSERPDGTNSKDNNIRAVTTGLRYNNGPLSAALVYDQLHINKQSASGARPAADSTRVSAWAGAASYDFDVVKVFAGIGQTRDGLFATQVFGLSNVTNPLPSFAAVPGLRINSYSFGVTTPLAGGRFSLGWNMADPRNLPESITGPNAQTKRQHVYSVGYQYDLSKRTMVYVYGGYAQNLTFLPDARATQLYVAFNHKF</sequence>
<keyword evidence="8" id="KW-0626">Porin</keyword>
<evidence type="ECO:0000256" key="3">
    <source>
        <dbReference type="ARBA" id="ARBA00022448"/>
    </source>
</evidence>
<dbReference type="PANTHER" id="PTHR34501:SF9">
    <property type="entry name" value="MAJOR OUTER MEMBRANE PROTEIN P.IA"/>
    <property type="match status" value="1"/>
</dbReference>
<keyword evidence="10" id="KW-0998">Cell outer membrane</keyword>
<dbReference type="SUPFAM" id="SSF56935">
    <property type="entry name" value="Porins"/>
    <property type="match status" value="1"/>
</dbReference>
<evidence type="ECO:0000256" key="9">
    <source>
        <dbReference type="ARBA" id="ARBA00023136"/>
    </source>
</evidence>
<evidence type="ECO:0000256" key="8">
    <source>
        <dbReference type="ARBA" id="ARBA00023114"/>
    </source>
</evidence>
<dbReference type="STRING" id="511.UZ73_10675"/>
<evidence type="ECO:0000256" key="2">
    <source>
        <dbReference type="ARBA" id="ARBA00011233"/>
    </source>
</evidence>
<comment type="subunit">
    <text evidence="2">Homotrimer.</text>
</comment>
<organism evidence="13 14">
    <name type="scientific">Alcaligenes faecalis</name>
    <dbReference type="NCBI Taxonomy" id="511"/>
    <lineage>
        <taxon>Bacteria</taxon>
        <taxon>Pseudomonadati</taxon>
        <taxon>Pseudomonadota</taxon>
        <taxon>Betaproteobacteria</taxon>
        <taxon>Burkholderiales</taxon>
        <taxon>Alcaligenaceae</taxon>
        <taxon>Alcaligenes</taxon>
    </lineage>
</organism>
<keyword evidence="3" id="KW-0813">Transport</keyword>
<dbReference type="PRINTS" id="PR00182">
    <property type="entry name" value="ECOLNEIPORIN"/>
</dbReference>
<keyword evidence="7" id="KW-0406">Ion transport</keyword>
<keyword evidence="4" id="KW-1134">Transmembrane beta strand</keyword>
<dbReference type="PRINTS" id="PR00184">
    <property type="entry name" value="NEISSPPORIN"/>
</dbReference>
<dbReference type="GO" id="GO:0015288">
    <property type="term" value="F:porin activity"/>
    <property type="evidence" value="ECO:0007669"/>
    <property type="project" value="UniProtKB-KW"/>
</dbReference>
<gene>
    <name evidence="13" type="ORF">DF183_17940</name>
</gene>
<evidence type="ECO:0000256" key="1">
    <source>
        <dbReference type="ARBA" id="ARBA00004571"/>
    </source>
</evidence>
<evidence type="ECO:0000256" key="5">
    <source>
        <dbReference type="ARBA" id="ARBA00022692"/>
    </source>
</evidence>
<dbReference type="PANTHER" id="PTHR34501">
    <property type="entry name" value="PROTEIN YDDL-RELATED"/>
    <property type="match status" value="1"/>
</dbReference>
<evidence type="ECO:0000313" key="14">
    <source>
        <dbReference type="Proteomes" id="UP000245216"/>
    </source>
</evidence>
<evidence type="ECO:0000256" key="6">
    <source>
        <dbReference type="ARBA" id="ARBA00022729"/>
    </source>
</evidence>
<evidence type="ECO:0000259" key="12">
    <source>
        <dbReference type="Pfam" id="PF13609"/>
    </source>
</evidence>
<reference evidence="13 14" key="2">
    <citation type="submission" date="2018-05" db="EMBL/GenBank/DDBJ databases">
        <authorList>
            <person name="Lanie J.A."/>
            <person name="Ng W.-L."/>
            <person name="Kazmierczak K.M."/>
            <person name="Andrzejewski T.M."/>
            <person name="Davidsen T.M."/>
            <person name="Wayne K.J."/>
            <person name="Tettelin H."/>
            <person name="Glass J.I."/>
            <person name="Rusch D."/>
            <person name="Podicherti R."/>
            <person name="Tsui H.-C.T."/>
            <person name="Winkler M.E."/>
        </authorList>
    </citation>
    <scope>NUCLEOTIDE SEQUENCE [LARGE SCALE GENOMIC DNA]</scope>
    <source>
        <strain evidence="13 14">YBY</strain>
    </source>
</reference>
<dbReference type="GO" id="GO:0034220">
    <property type="term" value="P:monoatomic ion transmembrane transport"/>
    <property type="evidence" value="ECO:0007669"/>
    <property type="project" value="InterPro"/>
</dbReference>
<reference evidence="13 14" key="1">
    <citation type="submission" date="2018-05" db="EMBL/GenBank/DDBJ databases">
        <title>Genome Sequence of an Efficient Indole-Degrading Bacterium, Alcaligenes sp.YBY.</title>
        <authorList>
            <person name="Yang B."/>
        </authorList>
    </citation>
    <scope>NUCLEOTIDE SEQUENCE [LARGE SCALE GENOMIC DNA]</scope>
    <source>
        <strain evidence="13 14">YBY</strain>
    </source>
</reference>
<evidence type="ECO:0000256" key="4">
    <source>
        <dbReference type="ARBA" id="ARBA00022452"/>
    </source>
</evidence>
<dbReference type="Gene3D" id="2.40.160.10">
    <property type="entry name" value="Porin"/>
    <property type="match status" value="1"/>
</dbReference>
<comment type="caution">
    <text evidence="13">The sequence shown here is derived from an EMBL/GenBank/DDBJ whole genome shotgun (WGS) entry which is preliminary data.</text>
</comment>
<dbReference type="EMBL" id="QEXO01000005">
    <property type="protein sequence ID" value="PWE12652.1"/>
    <property type="molecule type" value="Genomic_DNA"/>
</dbReference>
<dbReference type="InterPro" id="IPR033900">
    <property type="entry name" value="Gram_neg_porin_domain"/>
</dbReference>
<name>A0A2U2BF79_ALCFA</name>
<dbReference type="AlphaFoldDB" id="A0A2U2BF79"/>
<evidence type="ECO:0000313" key="13">
    <source>
        <dbReference type="EMBL" id="PWE12652.1"/>
    </source>
</evidence>
<dbReference type="InterPro" id="IPR050298">
    <property type="entry name" value="Gram-neg_bact_OMP"/>
</dbReference>
<evidence type="ECO:0000256" key="7">
    <source>
        <dbReference type="ARBA" id="ARBA00023065"/>
    </source>
</evidence>
<dbReference type="InterPro" id="IPR002299">
    <property type="entry name" value="Porin_Neis"/>
</dbReference>
<proteinExistence type="predicted"/>
<dbReference type="Proteomes" id="UP000245216">
    <property type="component" value="Unassembled WGS sequence"/>
</dbReference>
<evidence type="ECO:0000256" key="10">
    <source>
        <dbReference type="ARBA" id="ARBA00023237"/>
    </source>
</evidence>